<dbReference type="InterPro" id="IPR018060">
    <property type="entry name" value="HTH_AraC"/>
</dbReference>
<feature type="transmembrane region" description="Helical" evidence="4">
    <location>
        <begin position="41"/>
        <end position="59"/>
    </location>
</feature>
<proteinExistence type="predicted"/>
<dbReference type="AlphaFoldDB" id="A0A3B0TMI7"/>
<dbReference type="SMART" id="SM00342">
    <property type="entry name" value="HTH_ARAC"/>
    <property type="match status" value="1"/>
</dbReference>
<evidence type="ECO:0000256" key="2">
    <source>
        <dbReference type="ARBA" id="ARBA00023125"/>
    </source>
</evidence>
<dbReference type="PROSITE" id="PS01124">
    <property type="entry name" value="HTH_ARAC_FAMILY_2"/>
    <property type="match status" value="1"/>
</dbReference>
<evidence type="ECO:0000256" key="3">
    <source>
        <dbReference type="ARBA" id="ARBA00023163"/>
    </source>
</evidence>
<reference evidence="6" key="1">
    <citation type="submission" date="2018-06" db="EMBL/GenBank/DDBJ databases">
        <authorList>
            <person name="Zhirakovskaya E."/>
        </authorList>
    </citation>
    <scope>NUCLEOTIDE SEQUENCE</scope>
</reference>
<evidence type="ECO:0000259" key="5">
    <source>
        <dbReference type="PROSITE" id="PS01124"/>
    </source>
</evidence>
<keyword evidence="4" id="KW-0812">Transmembrane</keyword>
<feature type="transmembrane region" description="Helical" evidence="4">
    <location>
        <begin position="71"/>
        <end position="89"/>
    </location>
</feature>
<evidence type="ECO:0000256" key="4">
    <source>
        <dbReference type="SAM" id="Phobius"/>
    </source>
</evidence>
<sequence length="374" mass="44224">MSSALNYNFFNTLIFSGIIYGLVFCTRILLNKKYTSRTRTFLMFTVLSMTLSNLQYWLIDIGLRERYEVPKVFYVQFELLILPFFFLFIRGYLKQRVAKKYILLLMAPFFLGMMYQISTYMMEIQKPRLTGYNFIVEILTISYSLLLIILILIEIFSYEKRMVSNPNSRKIKVNTIWLKQTLIIGITICTIWVLTTQLFYLKGQHTFQTYYPLWIGISVVIYWVGNKGVVELKIVREREFIRSRKKILEFSNCYPAPIGSKGMELFKKIVFEIDEQQLYTNPNVSLQTIADIYDISTGYLSQLINMYSDESFTDFINKLRIREAKKMLKDNSYNQYTIIAIALESGFNTKSNFYSVFKKETKMTPSQYKKVQNL</sequence>
<feature type="transmembrane region" description="Helical" evidence="4">
    <location>
        <begin position="101"/>
        <end position="122"/>
    </location>
</feature>
<feature type="transmembrane region" description="Helical" evidence="4">
    <location>
        <begin position="12"/>
        <end position="29"/>
    </location>
</feature>
<protein>
    <recommendedName>
        <fullName evidence="5">HTH araC/xylS-type domain-containing protein</fullName>
    </recommendedName>
</protein>
<dbReference type="PANTHER" id="PTHR43280">
    <property type="entry name" value="ARAC-FAMILY TRANSCRIPTIONAL REGULATOR"/>
    <property type="match status" value="1"/>
</dbReference>
<gene>
    <name evidence="6" type="ORF">MNBD_BACTEROID03-2349</name>
</gene>
<feature type="transmembrane region" description="Helical" evidence="4">
    <location>
        <begin position="134"/>
        <end position="156"/>
    </location>
</feature>
<evidence type="ECO:0000313" key="6">
    <source>
        <dbReference type="EMBL" id="VAW15702.1"/>
    </source>
</evidence>
<keyword evidence="3" id="KW-0804">Transcription</keyword>
<dbReference type="SUPFAM" id="SSF46689">
    <property type="entry name" value="Homeodomain-like"/>
    <property type="match status" value="1"/>
</dbReference>
<name>A0A3B0TMI7_9ZZZZ</name>
<dbReference type="PANTHER" id="PTHR43280:SF34">
    <property type="entry name" value="ARAC-FAMILY TRANSCRIPTIONAL REGULATOR"/>
    <property type="match status" value="1"/>
</dbReference>
<feature type="transmembrane region" description="Helical" evidence="4">
    <location>
        <begin position="177"/>
        <end position="201"/>
    </location>
</feature>
<keyword evidence="4" id="KW-0472">Membrane</keyword>
<keyword evidence="4" id="KW-1133">Transmembrane helix</keyword>
<organism evidence="6">
    <name type="scientific">hydrothermal vent metagenome</name>
    <dbReference type="NCBI Taxonomy" id="652676"/>
    <lineage>
        <taxon>unclassified sequences</taxon>
        <taxon>metagenomes</taxon>
        <taxon>ecological metagenomes</taxon>
    </lineage>
</organism>
<dbReference type="InterPro" id="IPR018062">
    <property type="entry name" value="HTH_AraC-typ_CS"/>
</dbReference>
<feature type="domain" description="HTH araC/xylS-type" evidence="5">
    <location>
        <begin position="267"/>
        <end position="371"/>
    </location>
</feature>
<dbReference type="PROSITE" id="PS00041">
    <property type="entry name" value="HTH_ARAC_FAMILY_1"/>
    <property type="match status" value="1"/>
</dbReference>
<dbReference type="GO" id="GO:0003700">
    <property type="term" value="F:DNA-binding transcription factor activity"/>
    <property type="evidence" value="ECO:0007669"/>
    <property type="project" value="InterPro"/>
</dbReference>
<dbReference type="GO" id="GO:0043565">
    <property type="term" value="F:sequence-specific DNA binding"/>
    <property type="evidence" value="ECO:0007669"/>
    <property type="project" value="InterPro"/>
</dbReference>
<dbReference type="EMBL" id="UOEL01000127">
    <property type="protein sequence ID" value="VAW15702.1"/>
    <property type="molecule type" value="Genomic_DNA"/>
</dbReference>
<evidence type="ECO:0000256" key="1">
    <source>
        <dbReference type="ARBA" id="ARBA00023015"/>
    </source>
</evidence>
<dbReference type="Gene3D" id="1.10.10.60">
    <property type="entry name" value="Homeodomain-like"/>
    <property type="match status" value="2"/>
</dbReference>
<dbReference type="InterPro" id="IPR009057">
    <property type="entry name" value="Homeodomain-like_sf"/>
</dbReference>
<keyword evidence="2" id="KW-0238">DNA-binding</keyword>
<accession>A0A3B0TMI7</accession>
<keyword evidence="1" id="KW-0805">Transcription regulation</keyword>
<dbReference type="Pfam" id="PF12833">
    <property type="entry name" value="HTH_18"/>
    <property type="match status" value="1"/>
</dbReference>
<feature type="transmembrane region" description="Helical" evidence="4">
    <location>
        <begin position="213"/>
        <end position="235"/>
    </location>
</feature>